<dbReference type="InterPro" id="IPR017937">
    <property type="entry name" value="Thioredoxin_CS"/>
</dbReference>
<evidence type="ECO:0000313" key="6">
    <source>
        <dbReference type="EMBL" id="RAK21572.1"/>
    </source>
</evidence>
<keyword evidence="3" id="KW-1015">Disulfide bond</keyword>
<gene>
    <name evidence="6" type="ORF">B0I03_1054</name>
</gene>
<dbReference type="CDD" id="cd02966">
    <property type="entry name" value="TlpA_like_family"/>
    <property type="match status" value="1"/>
</dbReference>
<keyword evidence="7" id="KW-1185">Reference proteome</keyword>
<proteinExistence type="predicted"/>
<dbReference type="PANTHER" id="PTHR42852">
    <property type="entry name" value="THIOL:DISULFIDE INTERCHANGE PROTEIN DSBE"/>
    <property type="match status" value="1"/>
</dbReference>
<sequence>MKKIVFIIASTLLIVACNNLKDNEFLISGTANGVENGKKVFVEIQTETGSLAKDTAVVKDGKFELKGITDGIDIGFIRIENEEINLPIILEEGKIEINIVKDSLHKSTLGGTPNNEKFHTFNLETRAISEKVVKFEKDNGPAMQKAQMSKDTVTINKLLKEYKKFQNEMNDYSKKFIKENPDAYLSVLLLENFLMRQYLTPEEVKTYFNGLSKEIQDTKSGKKIKTALDALNAVVVGKPAPNFSAPSPDGKTISLKESLGKVTIIDFWASWCGPCRAENPNVVALYNEFHPQGLNIIGVSLDKDATKWKDAIAKDGLVWPHVSNLKFWEDPIAKQYNVQSIPATFILDAKGVIVAKDLRGDALRAKVKELLAIK</sequence>
<protein>
    <submittedName>
        <fullName evidence="6">Peroxiredoxin</fullName>
    </submittedName>
</protein>
<feature type="domain" description="Thioredoxin" evidence="5">
    <location>
        <begin position="234"/>
        <end position="374"/>
    </location>
</feature>
<dbReference type="InterPro" id="IPR050553">
    <property type="entry name" value="Thioredoxin_ResA/DsbE_sf"/>
</dbReference>
<accession>A0A327YM89</accession>
<evidence type="ECO:0000256" key="4">
    <source>
        <dbReference type="ARBA" id="ARBA00023284"/>
    </source>
</evidence>
<comment type="caution">
    <text evidence="6">The sequence shown here is derived from an EMBL/GenBank/DDBJ whole genome shotgun (WGS) entry which is preliminary data.</text>
</comment>
<dbReference type="InterPro" id="IPR025380">
    <property type="entry name" value="DUF4369"/>
</dbReference>
<evidence type="ECO:0000313" key="7">
    <source>
        <dbReference type="Proteomes" id="UP000249620"/>
    </source>
</evidence>
<dbReference type="RefSeq" id="WP_111567034.1">
    <property type="nucleotide sequence ID" value="NZ_QLMI01000005.1"/>
</dbReference>
<dbReference type="PANTHER" id="PTHR42852:SF6">
    <property type="entry name" value="THIOL:DISULFIDE INTERCHANGE PROTEIN DSBE"/>
    <property type="match status" value="1"/>
</dbReference>
<evidence type="ECO:0000259" key="5">
    <source>
        <dbReference type="PROSITE" id="PS51352"/>
    </source>
</evidence>
<evidence type="ECO:0000256" key="1">
    <source>
        <dbReference type="ARBA" id="ARBA00004196"/>
    </source>
</evidence>
<dbReference type="OrthoDB" id="1069091at2"/>
<dbReference type="PROSITE" id="PS00194">
    <property type="entry name" value="THIOREDOXIN_1"/>
    <property type="match status" value="1"/>
</dbReference>
<keyword evidence="2" id="KW-0201">Cytochrome c-type biogenesis</keyword>
<dbReference type="Pfam" id="PF14289">
    <property type="entry name" value="DUF4369"/>
    <property type="match status" value="1"/>
</dbReference>
<dbReference type="SUPFAM" id="SSF52833">
    <property type="entry name" value="Thioredoxin-like"/>
    <property type="match status" value="1"/>
</dbReference>
<reference evidence="6 7" key="1">
    <citation type="submission" date="2018-06" db="EMBL/GenBank/DDBJ databases">
        <title>Genomic Encyclopedia of Type Strains, Phase III (KMG-III): the genomes of soil and plant-associated and newly described type strains.</title>
        <authorList>
            <person name="Whitman W."/>
        </authorList>
    </citation>
    <scope>NUCLEOTIDE SEQUENCE [LARGE SCALE GENOMIC DNA]</scope>
    <source>
        <strain evidence="6 7">CGMCC 1.12398</strain>
    </source>
</reference>
<dbReference type="InterPro" id="IPR000866">
    <property type="entry name" value="AhpC/TSA"/>
</dbReference>
<dbReference type="GO" id="GO:0017004">
    <property type="term" value="P:cytochrome complex assembly"/>
    <property type="evidence" value="ECO:0007669"/>
    <property type="project" value="UniProtKB-KW"/>
</dbReference>
<dbReference type="Pfam" id="PF00578">
    <property type="entry name" value="AhpC-TSA"/>
    <property type="match status" value="1"/>
</dbReference>
<dbReference type="AlphaFoldDB" id="A0A327YM89"/>
<organism evidence="6 7">
    <name type="scientific">Flavobacterium aquaticum</name>
    <dbReference type="NCBI Taxonomy" id="1236486"/>
    <lineage>
        <taxon>Bacteria</taxon>
        <taxon>Pseudomonadati</taxon>
        <taxon>Bacteroidota</taxon>
        <taxon>Flavobacteriia</taxon>
        <taxon>Flavobacteriales</taxon>
        <taxon>Flavobacteriaceae</taxon>
        <taxon>Flavobacterium</taxon>
    </lineage>
</organism>
<keyword evidence="4" id="KW-0676">Redox-active center</keyword>
<dbReference type="Gene3D" id="3.40.30.10">
    <property type="entry name" value="Glutaredoxin"/>
    <property type="match status" value="1"/>
</dbReference>
<evidence type="ECO:0000256" key="3">
    <source>
        <dbReference type="ARBA" id="ARBA00023157"/>
    </source>
</evidence>
<dbReference type="Proteomes" id="UP000249620">
    <property type="component" value="Unassembled WGS sequence"/>
</dbReference>
<dbReference type="EMBL" id="QLMI01000005">
    <property type="protein sequence ID" value="RAK21572.1"/>
    <property type="molecule type" value="Genomic_DNA"/>
</dbReference>
<dbReference type="PROSITE" id="PS51257">
    <property type="entry name" value="PROKAR_LIPOPROTEIN"/>
    <property type="match status" value="1"/>
</dbReference>
<dbReference type="PROSITE" id="PS51352">
    <property type="entry name" value="THIOREDOXIN_2"/>
    <property type="match status" value="1"/>
</dbReference>
<evidence type="ECO:0000256" key="2">
    <source>
        <dbReference type="ARBA" id="ARBA00022748"/>
    </source>
</evidence>
<dbReference type="InterPro" id="IPR036249">
    <property type="entry name" value="Thioredoxin-like_sf"/>
</dbReference>
<name>A0A327YM89_9FLAO</name>
<dbReference type="GO" id="GO:0016491">
    <property type="term" value="F:oxidoreductase activity"/>
    <property type="evidence" value="ECO:0007669"/>
    <property type="project" value="InterPro"/>
</dbReference>
<comment type="subcellular location">
    <subcellularLocation>
        <location evidence="1">Cell envelope</location>
    </subcellularLocation>
</comment>
<dbReference type="InterPro" id="IPR013766">
    <property type="entry name" value="Thioredoxin_domain"/>
</dbReference>
<dbReference type="GO" id="GO:0016209">
    <property type="term" value="F:antioxidant activity"/>
    <property type="evidence" value="ECO:0007669"/>
    <property type="project" value="InterPro"/>
</dbReference>
<dbReference type="GO" id="GO:0030313">
    <property type="term" value="C:cell envelope"/>
    <property type="evidence" value="ECO:0007669"/>
    <property type="project" value="UniProtKB-SubCell"/>
</dbReference>